<dbReference type="STRING" id="579105.SAMN04488096_106233"/>
<dbReference type="OrthoDB" id="1493875at2"/>
<dbReference type="Pfam" id="PF26622">
    <property type="entry name" value="DUF8199"/>
    <property type="match status" value="1"/>
</dbReference>
<dbReference type="RefSeq" id="WP_073151803.1">
    <property type="nucleotide sequence ID" value="NZ_FQYY01000006.1"/>
</dbReference>
<protein>
    <submittedName>
        <fullName evidence="1">Uncharacterized protein</fullName>
    </submittedName>
</protein>
<keyword evidence="2" id="KW-1185">Reference proteome</keyword>
<dbReference type="InterPro" id="IPR058512">
    <property type="entry name" value="DUF8199"/>
</dbReference>
<dbReference type="InterPro" id="IPR058060">
    <property type="entry name" value="HYC_CC_PP"/>
</dbReference>
<organism evidence="1 2">
    <name type="scientific">Mesonia phycicola</name>
    <dbReference type="NCBI Taxonomy" id="579105"/>
    <lineage>
        <taxon>Bacteria</taxon>
        <taxon>Pseudomonadati</taxon>
        <taxon>Bacteroidota</taxon>
        <taxon>Flavobacteriia</taxon>
        <taxon>Flavobacteriales</taxon>
        <taxon>Flavobacteriaceae</taxon>
        <taxon>Mesonia</taxon>
    </lineage>
</organism>
<sequence length="127" mass="14565">MAFLVLFSTSAFAVSMHYCGKNLVDYSLSQKAASCGMETAQVQKEVNSNHYSFQKKGCCTNKKITKQQDEVNSNPQLQLEQQVFVATFFYTYTLLFKEEKTQKVPHQNYTPPLLVYDLLLLDNTFLI</sequence>
<proteinExistence type="predicted"/>
<reference evidence="1 2" key="1">
    <citation type="submission" date="2016-11" db="EMBL/GenBank/DDBJ databases">
        <authorList>
            <person name="Jaros S."/>
            <person name="Januszkiewicz K."/>
            <person name="Wedrychowicz H."/>
        </authorList>
    </citation>
    <scope>NUCLEOTIDE SEQUENCE [LARGE SCALE GENOMIC DNA]</scope>
    <source>
        <strain evidence="1 2">DSM 21425</strain>
    </source>
</reference>
<evidence type="ECO:0000313" key="1">
    <source>
        <dbReference type="EMBL" id="SHI99164.1"/>
    </source>
</evidence>
<dbReference type="NCBIfam" id="NF047658">
    <property type="entry name" value="HYC_CC_PP"/>
    <property type="match status" value="1"/>
</dbReference>
<evidence type="ECO:0000313" key="2">
    <source>
        <dbReference type="Proteomes" id="UP000184225"/>
    </source>
</evidence>
<dbReference type="Proteomes" id="UP000184225">
    <property type="component" value="Unassembled WGS sequence"/>
</dbReference>
<dbReference type="EMBL" id="FQYY01000006">
    <property type="protein sequence ID" value="SHI99164.1"/>
    <property type="molecule type" value="Genomic_DNA"/>
</dbReference>
<dbReference type="AlphaFoldDB" id="A0A1M6FNB2"/>
<accession>A0A1M6FNB2</accession>
<name>A0A1M6FNB2_9FLAO</name>
<gene>
    <name evidence="1" type="ORF">SAMN04488096_106233</name>
</gene>